<dbReference type="Proteomes" id="UP000077684">
    <property type="component" value="Unassembled WGS sequence"/>
</dbReference>
<feature type="region of interest" description="Disordered" evidence="1">
    <location>
        <begin position="68"/>
        <end position="152"/>
    </location>
</feature>
<feature type="region of interest" description="Disordered" evidence="1">
    <location>
        <begin position="183"/>
        <end position="216"/>
    </location>
</feature>
<evidence type="ECO:0000256" key="1">
    <source>
        <dbReference type="SAM" id="MobiDB-lite"/>
    </source>
</evidence>
<feature type="region of interest" description="Disordered" evidence="1">
    <location>
        <begin position="19"/>
        <end position="51"/>
    </location>
</feature>
<feature type="compositionally biased region" description="Low complexity" evidence="1">
    <location>
        <begin position="78"/>
        <end position="96"/>
    </location>
</feature>
<name>A0A8X7MQ67_9BASI</name>
<feature type="compositionally biased region" description="Basic and acidic residues" evidence="1">
    <location>
        <begin position="136"/>
        <end position="150"/>
    </location>
</feature>
<reference evidence="2" key="1">
    <citation type="submission" date="2016-04" db="EMBL/GenBank/DDBJ databases">
        <authorList>
            <person name="Nguyen H.D."/>
            <person name="Samba Siva P."/>
            <person name="Cullis J."/>
            <person name="Levesque C.A."/>
            <person name="Hambleton S."/>
        </authorList>
    </citation>
    <scope>NUCLEOTIDE SEQUENCE</scope>
    <source>
        <strain evidence="2">DAOMC 236426</strain>
    </source>
</reference>
<evidence type="ECO:0000313" key="3">
    <source>
        <dbReference type="Proteomes" id="UP000077684"/>
    </source>
</evidence>
<keyword evidence="3" id="KW-1185">Reference proteome</keyword>
<feature type="compositionally biased region" description="Basic and acidic residues" evidence="1">
    <location>
        <begin position="34"/>
        <end position="45"/>
    </location>
</feature>
<dbReference type="AlphaFoldDB" id="A0A8X7MQ67"/>
<comment type="caution">
    <text evidence="2">The sequence shown here is derived from an EMBL/GenBank/DDBJ whole genome shotgun (WGS) entry which is preliminary data.</text>
</comment>
<organism evidence="2 3">
    <name type="scientific">Tilletia controversa</name>
    <name type="common">dwarf bunt fungus</name>
    <dbReference type="NCBI Taxonomy" id="13291"/>
    <lineage>
        <taxon>Eukaryota</taxon>
        <taxon>Fungi</taxon>
        <taxon>Dikarya</taxon>
        <taxon>Basidiomycota</taxon>
        <taxon>Ustilaginomycotina</taxon>
        <taxon>Exobasidiomycetes</taxon>
        <taxon>Tilletiales</taxon>
        <taxon>Tilletiaceae</taxon>
        <taxon>Tilletia</taxon>
    </lineage>
</organism>
<gene>
    <name evidence="2" type="ORF">A4X06_0g5807</name>
</gene>
<protein>
    <submittedName>
        <fullName evidence="2">Uncharacterized protein</fullName>
    </submittedName>
</protein>
<evidence type="ECO:0000313" key="2">
    <source>
        <dbReference type="EMBL" id="KAE8245131.1"/>
    </source>
</evidence>
<proteinExistence type="predicted"/>
<feature type="compositionally biased region" description="Pro residues" evidence="1">
    <location>
        <begin position="205"/>
        <end position="216"/>
    </location>
</feature>
<reference evidence="2" key="2">
    <citation type="journal article" date="2019" name="IMA Fungus">
        <title>Genome sequencing and comparison of five Tilletia species to identify candidate genes for the detection of regulated species infecting wheat.</title>
        <authorList>
            <person name="Nguyen H.D.T."/>
            <person name="Sultana T."/>
            <person name="Kesanakurti P."/>
            <person name="Hambleton S."/>
        </authorList>
    </citation>
    <scope>NUCLEOTIDE SEQUENCE</scope>
    <source>
        <strain evidence="2">DAOMC 236426</strain>
    </source>
</reference>
<accession>A0A8X7MQ67</accession>
<dbReference type="EMBL" id="LWDE02000761">
    <property type="protein sequence ID" value="KAE8245131.1"/>
    <property type="molecule type" value="Genomic_DNA"/>
</dbReference>
<sequence>MSRRREQVAYCYCYTKCTLGDGPPRKVQRRTRAQHLESDRHELRPAHLHGIEPSPLLVKAIDITSSAITADDDDDSSSAEQSASGESGSLGSEAASNAFPGPAGHPSDDLDQSVPFAFDGGDVDQGLFEGDSSDGADSRTDEEAEMRIIDPMDVDEDLISDLDSQDEGSVQEGDLVAADLPLFVRGHDSSDGEDDKVVPGVTRRAPPPHFQIPPEF</sequence>